<proteinExistence type="predicted"/>
<dbReference type="OrthoDB" id="5328623at2"/>
<evidence type="ECO:0000313" key="2">
    <source>
        <dbReference type="EMBL" id="GAD18560.1"/>
    </source>
</evidence>
<dbReference type="RefSeq" id="WP_023947257.1">
    <property type="nucleotide sequence ID" value="NZ_BASD01000006.1"/>
</dbReference>
<protein>
    <submittedName>
        <fullName evidence="2">Uncharacterized protein</fullName>
    </submittedName>
</protein>
<evidence type="ECO:0000256" key="1">
    <source>
        <dbReference type="SAM" id="SignalP"/>
    </source>
</evidence>
<reference evidence="2 3" key="1">
    <citation type="journal article" date="2013" name="Genome Announc.">
        <title>Draft Genome Sequence of Helicobacter fennelliae Strain MRY12-0050, Isolated from a Bacteremia Patient.</title>
        <authorList>
            <person name="Rimbara E."/>
            <person name="Matsui M."/>
            <person name="Mori S."/>
            <person name="Suzuki S."/>
            <person name="Suzuki M."/>
            <person name="Kim H."/>
            <person name="Sekizuka T."/>
            <person name="Kuroda M."/>
            <person name="Shibayama K."/>
        </authorList>
    </citation>
    <scope>NUCLEOTIDE SEQUENCE [LARGE SCALE GENOMIC DNA]</scope>
    <source>
        <strain evidence="2 3">MRY12-0050</strain>
    </source>
</reference>
<feature type="signal peptide" evidence="1">
    <location>
        <begin position="1"/>
        <end position="19"/>
    </location>
</feature>
<dbReference type="AlphaFoldDB" id="T1CXC9"/>
<dbReference type="STRING" id="1325130.HFN_1972"/>
<keyword evidence="1" id="KW-0732">Signal</keyword>
<dbReference type="Proteomes" id="UP000018143">
    <property type="component" value="Unassembled WGS sequence"/>
</dbReference>
<organism evidence="2 3">
    <name type="scientific">Helicobacter fennelliae MRY12-0050</name>
    <dbReference type="NCBI Taxonomy" id="1325130"/>
    <lineage>
        <taxon>Bacteria</taxon>
        <taxon>Pseudomonadati</taxon>
        <taxon>Campylobacterota</taxon>
        <taxon>Epsilonproteobacteria</taxon>
        <taxon>Campylobacterales</taxon>
        <taxon>Helicobacteraceae</taxon>
        <taxon>Helicobacter</taxon>
    </lineage>
</organism>
<gene>
    <name evidence="2" type="ORF">HFN_1972</name>
</gene>
<evidence type="ECO:0000313" key="3">
    <source>
        <dbReference type="Proteomes" id="UP000018143"/>
    </source>
</evidence>
<feature type="chain" id="PRO_5004574431" evidence="1">
    <location>
        <begin position="20"/>
        <end position="171"/>
    </location>
</feature>
<dbReference type="EMBL" id="BASD01000006">
    <property type="protein sequence ID" value="GAD18560.1"/>
    <property type="molecule type" value="Genomic_DNA"/>
</dbReference>
<accession>T1CXC9</accession>
<name>T1CXC9_9HELI</name>
<sequence>MKKLILAFMLIFGHAQDSAHMQSTQNTESAFYSEWFKQWGNHKWDNKSSNPAATNKSYAFESAYIIIDMIKADDIAGLELIYKALEKDKEHNMAFLNGIIGAPTFEQQAIDLANAKALKFLLKNHIIDDDIESLCDHANEKLNEAKSNGDSNAVQNYEKIIEILEKYKSGQ</sequence>
<comment type="caution">
    <text evidence="2">The sequence shown here is derived from an EMBL/GenBank/DDBJ whole genome shotgun (WGS) entry which is preliminary data.</text>
</comment>
<keyword evidence="3" id="KW-1185">Reference proteome</keyword>